<dbReference type="InParanoid" id="G0VBI8"/>
<evidence type="ECO:0000256" key="9">
    <source>
        <dbReference type="ARBA" id="ARBA00022839"/>
    </source>
</evidence>
<evidence type="ECO:0000256" key="7">
    <source>
        <dbReference type="ARBA" id="ARBA00022722"/>
    </source>
</evidence>
<evidence type="ECO:0000256" key="8">
    <source>
        <dbReference type="ARBA" id="ARBA00022801"/>
    </source>
</evidence>
<dbReference type="GO" id="GO:0005739">
    <property type="term" value="C:mitochondrion"/>
    <property type="evidence" value="ECO:0007669"/>
    <property type="project" value="TreeGrafter"/>
</dbReference>
<evidence type="ECO:0000256" key="12">
    <source>
        <dbReference type="ARBA" id="ARBA00023014"/>
    </source>
</evidence>
<reference evidence="15 16" key="1">
    <citation type="journal article" date="2011" name="Proc. Natl. Acad. Sci. U.S.A.">
        <title>Evolutionary erosion of yeast sex chromosomes by mating-type switching accidents.</title>
        <authorList>
            <person name="Gordon J.L."/>
            <person name="Armisen D."/>
            <person name="Proux-Wera E."/>
            <person name="Oheigeartaigh S.S."/>
            <person name="Byrne K.P."/>
            <person name="Wolfe K.H."/>
        </authorList>
    </citation>
    <scope>NUCLEOTIDE SEQUENCE [LARGE SCALE GENOMIC DNA]</scope>
    <source>
        <strain evidence="16">ATCC 76901 / BCRC 22586 / CBS 4309 / NBRC 1992 / NRRL Y-12630</strain>
    </source>
</reference>
<dbReference type="OMA" id="LQVMYYR"/>
<evidence type="ECO:0000256" key="10">
    <source>
        <dbReference type="ARBA" id="ARBA00022842"/>
    </source>
</evidence>
<keyword evidence="10" id="KW-0460">Magnesium</keyword>
<evidence type="ECO:0000256" key="14">
    <source>
        <dbReference type="ARBA" id="ARBA00030412"/>
    </source>
</evidence>
<dbReference type="PANTHER" id="PTHR14464">
    <property type="entry name" value="EXONUCLEASE V"/>
    <property type="match status" value="1"/>
</dbReference>
<keyword evidence="9" id="KW-0269">Exonuclease</keyword>
<dbReference type="GeneID" id="96901874"/>
<sequence length="531" mass="61027">MIKQRSILSTLKRYTHSKRLNAVSSLSHEVILNEDKNEDPRNLSAAESQLIDNLPIFKNVTITPSTPSSLKVKQEYVQVKISFLKPLFGTTSQPLLGYNLPRNSKSPFIDTHKSQGINRLSVTKLLTKSWCELRFTYDMYAQAGLQIQPPPDKFLTSGTSIHGSLETALHPGLLDWNLEHDLFDVWFDSLLKMANLFQGGQCREIIAHGYVNSNDLTLLDGDMDVTDEDDVLISGVIDHLTLRGKDVRLFPDVNDIGALLMELDKHRELIKGDTNILVSDVKTRSINRLPTQGTVLKATKLQLMYYKFFLKSFGLNQESTYKKLLVNAQRRGIDVDAPIDPMKLLNFMISSNGFLNDDMRKMRDGFDIGFPLFDNENSSNNNNDAEFNMSNIPSIDSEVGVNNNILEKYEEFMTSWTRPVNLKYFAARMSQFYYNIGQLISDELMVEYYHKNENFHNILFKYDNKMLKEHVTDSGKYWFGKRDIEPIKPNLKNFKIFCKNCDYSHVCSWRIEGEKKCKELGQDLLNLNETD</sequence>
<dbReference type="KEGG" id="ncs:NCAS_0B02300"/>
<dbReference type="RefSeq" id="XP_003674688.1">
    <property type="nucleotide sequence ID" value="XM_003674640.1"/>
</dbReference>
<dbReference type="PANTHER" id="PTHR14464:SF4">
    <property type="entry name" value="EXONUCLEASE V"/>
    <property type="match status" value="1"/>
</dbReference>
<comment type="cofactor">
    <cofactor evidence="2">
        <name>[4Fe-4S] cluster</name>
        <dbReference type="ChEBI" id="CHEBI:49883"/>
    </cofactor>
</comment>
<comment type="cofactor">
    <cofactor evidence="1">
        <name>Mg(2+)</name>
        <dbReference type="ChEBI" id="CHEBI:18420"/>
    </cofactor>
</comment>
<keyword evidence="11" id="KW-0408">Iron</keyword>
<gene>
    <name evidence="15" type="primary">NCAS0B02300</name>
    <name evidence="15" type="ordered locus">NCAS_0B02300</name>
</gene>
<dbReference type="Proteomes" id="UP000001640">
    <property type="component" value="Chromosome 2"/>
</dbReference>
<dbReference type="AlphaFoldDB" id="G0VBI8"/>
<evidence type="ECO:0000256" key="5">
    <source>
        <dbReference type="ARBA" id="ARBA00013561"/>
    </source>
</evidence>
<dbReference type="FunCoup" id="G0VBI8">
    <property type="interactions" value="32"/>
</dbReference>
<keyword evidence="6" id="KW-0004">4Fe-4S</keyword>
<evidence type="ECO:0000256" key="4">
    <source>
        <dbReference type="ARBA" id="ARBA00011245"/>
    </source>
</evidence>
<protein>
    <recommendedName>
        <fullName evidence="5">Exonuclease V, mitochondrial</fullName>
    </recommendedName>
    <alternativeName>
        <fullName evidence="14">Defects in morphology protein 1</fullName>
    </alternativeName>
</protein>
<dbReference type="GO" id="GO:0003677">
    <property type="term" value="F:DNA binding"/>
    <property type="evidence" value="ECO:0007669"/>
    <property type="project" value="UniProtKB-KW"/>
</dbReference>
<evidence type="ECO:0000256" key="3">
    <source>
        <dbReference type="ARBA" id="ARBA00009797"/>
    </source>
</evidence>
<dbReference type="EMBL" id="HE576753">
    <property type="protein sequence ID" value="CCC68314.1"/>
    <property type="molecule type" value="Genomic_DNA"/>
</dbReference>
<evidence type="ECO:0000313" key="15">
    <source>
        <dbReference type="EMBL" id="CCC68314.1"/>
    </source>
</evidence>
<proteinExistence type="inferred from homology"/>
<keyword evidence="8" id="KW-0378">Hydrolase</keyword>
<dbReference type="GO" id="GO:0036297">
    <property type="term" value="P:interstrand cross-link repair"/>
    <property type="evidence" value="ECO:0007669"/>
    <property type="project" value="TreeGrafter"/>
</dbReference>
<keyword evidence="6" id="KW-0479">Metal-binding</keyword>
<keyword evidence="13" id="KW-0238">DNA-binding</keyword>
<dbReference type="HOGENOM" id="CLU_019985_0_0_1"/>
<dbReference type="GO" id="GO:0005634">
    <property type="term" value="C:nucleus"/>
    <property type="evidence" value="ECO:0007669"/>
    <property type="project" value="TreeGrafter"/>
</dbReference>
<dbReference type="OrthoDB" id="354769at2759"/>
<dbReference type="GO" id="GO:0051539">
    <property type="term" value="F:4 iron, 4 sulfur cluster binding"/>
    <property type="evidence" value="ECO:0007669"/>
    <property type="project" value="UniProtKB-KW"/>
</dbReference>
<dbReference type="eggNOG" id="ENOG502QR0P">
    <property type="taxonomic scope" value="Eukaryota"/>
</dbReference>
<dbReference type="InterPro" id="IPR019190">
    <property type="entry name" value="EXOV"/>
</dbReference>
<accession>G0VBI8</accession>
<keyword evidence="16" id="KW-1185">Reference proteome</keyword>
<evidence type="ECO:0000256" key="13">
    <source>
        <dbReference type="ARBA" id="ARBA00023125"/>
    </source>
</evidence>
<dbReference type="Pfam" id="PF09810">
    <property type="entry name" value="Exo5"/>
    <property type="match status" value="1"/>
</dbReference>
<reference key="2">
    <citation type="submission" date="2011-08" db="EMBL/GenBank/DDBJ databases">
        <title>Genome sequence of Naumovozyma castellii.</title>
        <authorList>
            <person name="Gordon J.L."/>
            <person name="Armisen D."/>
            <person name="Proux-Wera E."/>
            <person name="OhEigeartaigh S.S."/>
            <person name="Byrne K.P."/>
            <person name="Wolfe K.H."/>
        </authorList>
    </citation>
    <scope>NUCLEOTIDE SEQUENCE</scope>
    <source>
        <strain>Type strain:CBS 4309</strain>
    </source>
</reference>
<name>G0VBI8_NAUCA</name>
<organism evidence="15 16">
    <name type="scientific">Naumovozyma castellii</name>
    <name type="common">Yeast</name>
    <name type="synonym">Saccharomyces castellii</name>
    <dbReference type="NCBI Taxonomy" id="27288"/>
    <lineage>
        <taxon>Eukaryota</taxon>
        <taxon>Fungi</taxon>
        <taxon>Dikarya</taxon>
        <taxon>Ascomycota</taxon>
        <taxon>Saccharomycotina</taxon>
        <taxon>Saccharomycetes</taxon>
        <taxon>Saccharomycetales</taxon>
        <taxon>Saccharomycetaceae</taxon>
        <taxon>Naumovozyma</taxon>
    </lineage>
</organism>
<evidence type="ECO:0000256" key="1">
    <source>
        <dbReference type="ARBA" id="ARBA00001946"/>
    </source>
</evidence>
<keyword evidence="7" id="KW-0540">Nuclease</keyword>
<dbReference type="GO" id="GO:0045145">
    <property type="term" value="F:single-stranded DNA 5'-3' DNA exonuclease activity"/>
    <property type="evidence" value="ECO:0007669"/>
    <property type="project" value="EnsemblFungi"/>
</dbReference>
<comment type="subunit">
    <text evidence="4">Monomer.</text>
</comment>
<keyword evidence="12" id="KW-0411">Iron-sulfur</keyword>
<comment type="similarity">
    <text evidence="3">Belongs to the EXO5 family.</text>
</comment>
<evidence type="ECO:0000256" key="11">
    <source>
        <dbReference type="ARBA" id="ARBA00023004"/>
    </source>
</evidence>
<evidence type="ECO:0000256" key="6">
    <source>
        <dbReference type="ARBA" id="ARBA00022485"/>
    </source>
</evidence>
<evidence type="ECO:0000313" key="16">
    <source>
        <dbReference type="Proteomes" id="UP000001640"/>
    </source>
</evidence>
<evidence type="ECO:0000256" key="2">
    <source>
        <dbReference type="ARBA" id="ARBA00001966"/>
    </source>
</evidence>